<accession>A0A084B9P1</accession>
<keyword evidence="3" id="KW-1185">Reference proteome</keyword>
<feature type="compositionally biased region" description="Basic residues" evidence="1">
    <location>
        <begin position="203"/>
        <end position="213"/>
    </location>
</feature>
<dbReference type="Proteomes" id="UP000028045">
    <property type="component" value="Unassembled WGS sequence"/>
</dbReference>
<gene>
    <name evidence="2" type="ORF">S7711_00428</name>
</gene>
<feature type="compositionally biased region" description="Basic and acidic residues" evidence="1">
    <location>
        <begin position="20"/>
        <end position="29"/>
    </location>
</feature>
<sequence>MSIFSSIRRSRQSAKVHNAKAAEEKKKEGASTPYKHVPVHAASDALASAPPGWREADRGRVVEQNRRRSAMAASGHNMAMPAMPRVASSLSCVSYPSENVSPMVHLPRTFSYNSVPTGYGSRDVMYSVPDLPEPHQPGSFKGKEVARGHGVAARRSSRRSSPSSSKGEISPVGSSGDSSTSQDDLEMRPAAYTTSPQDGAVPKMHRLAPRNLRRNSDSSNEGRSMGPYVSQSRDSRPPPSVRGFHAIPAAAAPPRSAGPLPGSLPIGHSDLARGQRSFSNSFTGLPSPSLSNSLTSAPITPVGVEYDFDFGTSTPADLSLGPPEPVQVVEGSKSLMPEHKGPHSIQTHYTELERIQPAAKPRQYQHSGSIMVQPRGDAANEQIADALPVAAEQEKSKGRKLSKTGGKLTKKSRWSSSKTSSVAA</sequence>
<feature type="compositionally biased region" description="Basic residues" evidence="1">
    <location>
        <begin position="397"/>
        <end position="413"/>
    </location>
</feature>
<name>A0A084B9P1_STACB</name>
<dbReference type="HOGENOM" id="CLU_026446_0_0_1"/>
<evidence type="ECO:0000313" key="3">
    <source>
        <dbReference type="Proteomes" id="UP000028045"/>
    </source>
</evidence>
<dbReference type="EMBL" id="KL647645">
    <property type="protein sequence ID" value="KEY74270.1"/>
    <property type="molecule type" value="Genomic_DNA"/>
</dbReference>
<feature type="region of interest" description="Disordered" evidence="1">
    <location>
        <begin position="126"/>
        <end position="296"/>
    </location>
</feature>
<dbReference type="OrthoDB" id="5225441at2759"/>
<dbReference type="AlphaFoldDB" id="A0A084B9P1"/>
<evidence type="ECO:0000256" key="1">
    <source>
        <dbReference type="SAM" id="MobiDB-lite"/>
    </source>
</evidence>
<feature type="compositionally biased region" description="Low complexity" evidence="1">
    <location>
        <begin position="285"/>
        <end position="296"/>
    </location>
</feature>
<proteinExistence type="predicted"/>
<reference evidence="2 3" key="1">
    <citation type="journal article" date="2014" name="BMC Genomics">
        <title>Comparative genome sequencing reveals chemotype-specific gene clusters in the toxigenic black mold Stachybotrys.</title>
        <authorList>
            <person name="Semeiks J."/>
            <person name="Borek D."/>
            <person name="Otwinowski Z."/>
            <person name="Grishin N.V."/>
        </authorList>
    </citation>
    <scope>NUCLEOTIDE SEQUENCE [LARGE SCALE GENOMIC DNA]</scope>
    <source>
        <strain evidence="3">CBS 109288 / IBT 7711</strain>
    </source>
</reference>
<feature type="region of interest" description="Disordered" evidence="1">
    <location>
        <begin position="374"/>
        <end position="424"/>
    </location>
</feature>
<protein>
    <submittedName>
        <fullName evidence="2">Uncharacterized protein</fullName>
    </submittedName>
</protein>
<feature type="compositionally biased region" description="Low complexity" evidence="1">
    <location>
        <begin position="159"/>
        <end position="182"/>
    </location>
</feature>
<evidence type="ECO:0000313" key="2">
    <source>
        <dbReference type="EMBL" id="KEY74270.1"/>
    </source>
</evidence>
<feature type="compositionally biased region" description="Low complexity" evidence="1">
    <location>
        <begin position="414"/>
        <end position="424"/>
    </location>
</feature>
<organism evidence="2 3">
    <name type="scientific">Stachybotrys chartarum (strain CBS 109288 / IBT 7711)</name>
    <name type="common">Toxic black mold</name>
    <name type="synonym">Stilbospora chartarum</name>
    <dbReference type="NCBI Taxonomy" id="1280523"/>
    <lineage>
        <taxon>Eukaryota</taxon>
        <taxon>Fungi</taxon>
        <taxon>Dikarya</taxon>
        <taxon>Ascomycota</taxon>
        <taxon>Pezizomycotina</taxon>
        <taxon>Sordariomycetes</taxon>
        <taxon>Hypocreomycetidae</taxon>
        <taxon>Hypocreales</taxon>
        <taxon>Stachybotryaceae</taxon>
        <taxon>Stachybotrys</taxon>
    </lineage>
</organism>
<feature type="compositionally biased region" description="Basic residues" evidence="1">
    <location>
        <begin position="8"/>
        <end position="18"/>
    </location>
</feature>
<feature type="region of interest" description="Disordered" evidence="1">
    <location>
        <begin position="1"/>
        <end position="34"/>
    </location>
</feature>
<feature type="compositionally biased region" description="Low complexity" evidence="1">
    <location>
        <begin position="246"/>
        <end position="265"/>
    </location>
</feature>